<organism evidence="1 2">
    <name type="scientific">Methylobacterium mesophilicum SR1.6/6</name>
    <dbReference type="NCBI Taxonomy" id="908290"/>
    <lineage>
        <taxon>Bacteria</taxon>
        <taxon>Pseudomonadati</taxon>
        <taxon>Pseudomonadota</taxon>
        <taxon>Alphaproteobacteria</taxon>
        <taxon>Hyphomicrobiales</taxon>
        <taxon>Methylobacteriaceae</taxon>
        <taxon>Methylobacterium</taxon>
    </lineage>
</organism>
<dbReference type="OrthoDB" id="9897989at2"/>
<dbReference type="EMBL" id="CP043538">
    <property type="protein sequence ID" value="QGY05532.1"/>
    <property type="molecule type" value="Genomic_DNA"/>
</dbReference>
<protein>
    <submittedName>
        <fullName evidence="1">Uncharacterized protein</fullName>
    </submittedName>
</protein>
<reference evidence="1 2" key="1">
    <citation type="journal article" date="2012" name="Genet. Mol. Biol.">
        <title>Analysis of 16S rRNA and mxaF genes revealing insights into Methylobacterium niche-specific plant association.</title>
        <authorList>
            <person name="Dourado M.N."/>
            <person name="Andreote F.D."/>
            <person name="Dini-Andreote F."/>
            <person name="Conti R."/>
            <person name="Araujo J.M."/>
            <person name="Araujo W.L."/>
        </authorList>
    </citation>
    <scope>NUCLEOTIDE SEQUENCE [LARGE SCALE GENOMIC DNA]</scope>
    <source>
        <strain evidence="1 2">SR1.6/6</strain>
    </source>
</reference>
<dbReference type="Proteomes" id="UP000012488">
    <property type="component" value="Chromosome"/>
</dbReference>
<name>A0A6B9FU31_9HYPH</name>
<reference evidence="1 2" key="2">
    <citation type="journal article" date="2013" name="Genome Announc.">
        <title>Draft Genome Sequence of Methylobacterium mesophilicum Strain SR1.6/6, Isolated from Citrus sinensis.</title>
        <authorList>
            <person name="Marinho Almeida D."/>
            <person name="Dini-Andreote F."/>
            <person name="Camargo Neves A.A."/>
            <person name="Juca Ramos R.T."/>
            <person name="Andreote F.D."/>
            <person name="Carneiro A.R."/>
            <person name="Oliveira de Souza Lima A."/>
            <person name="Caracciolo Gomes de Sa P.H."/>
            <person name="Ribeiro Barbosa M.S."/>
            <person name="Araujo W.L."/>
            <person name="Silva A."/>
        </authorList>
    </citation>
    <scope>NUCLEOTIDE SEQUENCE [LARGE SCALE GENOMIC DNA]</scope>
    <source>
        <strain evidence="1 2">SR1.6/6</strain>
    </source>
</reference>
<accession>A0A6B9FU31</accession>
<proteinExistence type="predicted"/>
<dbReference type="AlphaFoldDB" id="A0A6B9FU31"/>
<gene>
    <name evidence="1" type="ORF">MMSR116_29290</name>
</gene>
<sequence>MSDTDTPITAPPHTLVRDDRGIASWRPVLTTLSVHGVASDHNARHLVVREDGVERFRFKLDADHAAHLARLLAPASGAAA</sequence>
<dbReference type="KEGG" id="mmes:MMSR116_29290"/>
<evidence type="ECO:0000313" key="2">
    <source>
        <dbReference type="Proteomes" id="UP000012488"/>
    </source>
</evidence>
<evidence type="ECO:0000313" key="1">
    <source>
        <dbReference type="EMBL" id="QGY05532.1"/>
    </source>
</evidence>